<dbReference type="Proteomes" id="UP001518140">
    <property type="component" value="Unassembled WGS sequence"/>
</dbReference>
<protein>
    <submittedName>
        <fullName evidence="4">ISAs1 family transposase</fullName>
    </submittedName>
</protein>
<dbReference type="Pfam" id="PF01609">
    <property type="entry name" value="DDE_Tnp_1"/>
    <property type="match status" value="1"/>
</dbReference>
<evidence type="ECO:0000256" key="1">
    <source>
        <dbReference type="SAM" id="Phobius"/>
    </source>
</evidence>
<dbReference type="EMBL" id="JAAKZX010000167">
    <property type="protein sequence ID" value="NGO47201.1"/>
    <property type="molecule type" value="Genomic_DNA"/>
</dbReference>
<gene>
    <name evidence="4" type="ORF">G6048_35590</name>
</gene>
<evidence type="ECO:0000313" key="4">
    <source>
        <dbReference type="EMBL" id="NGO47201.1"/>
    </source>
</evidence>
<proteinExistence type="predicted"/>
<comment type="caution">
    <text evidence="4">The sequence shown here is derived from an EMBL/GenBank/DDBJ whole genome shotgun (WGS) entry which is preliminary data.</text>
</comment>
<evidence type="ECO:0000259" key="2">
    <source>
        <dbReference type="Pfam" id="PF01609"/>
    </source>
</evidence>
<dbReference type="InterPro" id="IPR051698">
    <property type="entry name" value="Transposase_11-like"/>
</dbReference>
<dbReference type="PANTHER" id="PTHR30298">
    <property type="entry name" value="H REPEAT-ASSOCIATED PREDICTED TRANSPOSASE"/>
    <property type="match status" value="1"/>
</dbReference>
<feature type="domain" description="H repeat-associated protein N-terminal" evidence="3">
    <location>
        <begin position="26"/>
        <end position="109"/>
    </location>
</feature>
<dbReference type="PANTHER" id="PTHR30298:SF0">
    <property type="entry name" value="PROTEIN YBFL-RELATED"/>
    <property type="match status" value="1"/>
</dbReference>
<dbReference type="InterPro" id="IPR047647">
    <property type="entry name" value="ISAs1_transpos"/>
</dbReference>
<dbReference type="InterPro" id="IPR032806">
    <property type="entry name" value="YbfD_N"/>
</dbReference>
<organism evidence="4 5">
    <name type="scientific">Streptomyces ureilyticus</name>
    <dbReference type="NCBI Taxonomy" id="1775131"/>
    <lineage>
        <taxon>Bacteria</taxon>
        <taxon>Bacillati</taxon>
        <taxon>Actinomycetota</taxon>
        <taxon>Actinomycetes</taxon>
        <taxon>Kitasatosporales</taxon>
        <taxon>Streptomycetaceae</taxon>
        <taxon>Streptomyces</taxon>
    </lineage>
</organism>
<keyword evidence="1" id="KW-0472">Membrane</keyword>
<dbReference type="Pfam" id="PF13808">
    <property type="entry name" value="DDE_Tnp_1_assoc"/>
    <property type="match status" value="1"/>
</dbReference>
<feature type="transmembrane region" description="Helical" evidence="1">
    <location>
        <begin position="41"/>
        <end position="60"/>
    </location>
</feature>
<dbReference type="NCBIfam" id="NF033564">
    <property type="entry name" value="transpos_ISAs1"/>
    <property type="match status" value="1"/>
</dbReference>
<feature type="domain" description="Transposase IS4-like" evidence="2">
    <location>
        <begin position="118"/>
        <end position="346"/>
    </location>
</feature>
<reference evidence="4 5" key="1">
    <citation type="submission" date="2020-02" db="EMBL/GenBank/DDBJ databases">
        <title>Whole-genome analyses of novel actinobacteria.</title>
        <authorList>
            <person name="Sahin N."/>
            <person name="Tokatli A."/>
        </authorList>
    </citation>
    <scope>NUCLEOTIDE SEQUENCE [LARGE SCALE GENOMIC DNA]</scope>
    <source>
        <strain evidence="4 5">YC419</strain>
    </source>
</reference>
<name>A0ABX0DZ27_9ACTN</name>
<evidence type="ECO:0000313" key="5">
    <source>
        <dbReference type="Proteomes" id="UP001518140"/>
    </source>
</evidence>
<keyword evidence="5" id="KW-1185">Reference proteome</keyword>
<keyword evidence="1" id="KW-0812">Transmembrane</keyword>
<evidence type="ECO:0000259" key="3">
    <source>
        <dbReference type="Pfam" id="PF13808"/>
    </source>
</evidence>
<keyword evidence="1" id="KW-1133">Transmembrane helix</keyword>
<sequence length="379" mass="41236">MPDQVAHCCPARRWRCRRTTGHSSRSAIRDPRDRRGRRHSLVSVLLTACCAVLAGARSYLAVGQWARHAPLDALARLGVRAAGPLGVRRAPSSSTIRRHLTLVCPGGLADLLGCDPAGTRHLAVDGKAARGSRTDTGPAAHLLSAVLEGGRTVSQLRVPDKTTEVTGFTKLLAPFSLAGVVVTADALHTHRDHARWLVEAKKAHYLLVVKRNQPALHDALRSLPWKKVTARRYDREAGHGRRETRSVRTLTVTGLGLDFPHVAQAAKIHRYRTDLKTGKITRETVYAITDLTAPEASPQAIGQLARAHWGIEAVHHVRDTTFGEDASKIRTGHGPENMATLRSFAISTLRTAGHHSIAAGLREVSYTPFTRPLELIGLP</sequence>
<accession>A0ABX0DZ27</accession>
<dbReference type="InterPro" id="IPR002559">
    <property type="entry name" value="Transposase_11"/>
</dbReference>